<dbReference type="Gene3D" id="3.40.960.10">
    <property type="entry name" value="VSR Endonuclease"/>
    <property type="match status" value="1"/>
</dbReference>
<organism evidence="1 2">
    <name type="scientific">Micromonospora parastrephiae</name>
    <dbReference type="NCBI Taxonomy" id="2806101"/>
    <lineage>
        <taxon>Bacteria</taxon>
        <taxon>Bacillati</taxon>
        <taxon>Actinomycetota</taxon>
        <taxon>Actinomycetes</taxon>
        <taxon>Micromonosporales</taxon>
        <taxon>Micromonosporaceae</taxon>
        <taxon>Micromonospora</taxon>
    </lineage>
</organism>
<evidence type="ECO:0000313" key="1">
    <source>
        <dbReference type="EMBL" id="MBM0234763.1"/>
    </source>
</evidence>
<dbReference type="EMBL" id="JAEVHM010000170">
    <property type="protein sequence ID" value="MBM0234763.1"/>
    <property type="molecule type" value="Genomic_DNA"/>
</dbReference>
<keyword evidence="2" id="KW-1185">Reference proteome</keyword>
<reference evidence="1 2" key="1">
    <citation type="submission" date="2021-01" db="EMBL/GenBank/DDBJ databases">
        <title>Draft genome sequence of Micromonospora sp. strain STR1_7.</title>
        <authorList>
            <person name="Karlyshev A."/>
            <person name="Jawad R."/>
        </authorList>
    </citation>
    <scope>NUCLEOTIDE SEQUENCE [LARGE SCALE GENOMIC DNA]</scope>
    <source>
        <strain evidence="1 2">STR1-7</strain>
    </source>
</reference>
<dbReference type="SUPFAM" id="SSF52980">
    <property type="entry name" value="Restriction endonuclease-like"/>
    <property type="match status" value="1"/>
</dbReference>
<feature type="non-terminal residue" evidence="1">
    <location>
        <position position="309"/>
    </location>
</feature>
<protein>
    <recommendedName>
        <fullName evidence="3">DUF559 domain-containing protein</fullName>
    </recommendedName>
</protein>
<accession>A0ABS1XZV8</accession>
<dbReference type="InterPro" id="IPR011335">
    <property type="entry name" value="Restrct_endonuc-II-like"/>
</dbReference>
<sequence length="309" mass="34689">MAERLYRYSELVAAGLSRERVRTLTGLSRLHRVSRSVYTPNPEAVGHLAAIFRRLPDSAVVGFHTGAQLHGFGDARSSDVHIIVPAGENVPHIRGVVAHEAVLPVRDPVLLAGVPCAPAARCAVDLARSLRRMDAMPLLDLCLRVGACQPEELRVEVARHERLRGVCQARELVPRADPRAECRQESQLRLVLIDGGLPPPEPQLWVPDSNGVPLYRLDLGYRKRRVGVEYDGTSHLDRDHLRHDRSRMNWLAANGWQMRHFTDLDLYRRPAHIVATLGHLLRLHRLIARRQEAGLVGADLIGQGRREKR</sequence>
<proteinExistence type="predicted"/>
<name>A0ABS1XZV8_9ACTN</name>
<comment type="caution">
    <text evidence="1">The sequence shown here is derived from an EMBL/GenBank/DDBJ whole genome shotgun (WGS) entry which is preliminary data.</text>
</comment>
<evidence type="ECO:0008006" key="3">
    <source>
        <dbReference type="Google" id="ProtNLM"/>
    </source>
</evidence>
<dbReference type="Proteomes" id="UP000601027">
    <property type="component" value="Unassembled WGS sequence"/>
</dbReference>
<evidence type="ECO:0000313" key="2">
    <source>
        <dbReference type="Proteomes" id="UP000601027"/>
    </source>
</evidence>
<gene>
    <name evidence="1" type="ORF">JNW91_24890</name>
</gene>